<dbReference type="FunFam" id="2.60.120.430:FF:000003">
    <property type="entry name" value="FERONIA receptor-like kinase"/>
    <property type="match status" value="1"/>
</dbReference>
<dbReference type="InterPro" id="IPR045272">
    <property type="entry name" value="ANXUR1/2-like"/>
</dbReference>
<accession>A0A2N9F9B6</accession>
<keyword evidence="4 14" id="KW-0812">Transmembrane</keyword>
<dbReference type="FunFam" id="3.30.200.20:FF:000645">
    <property type="entry name" value="Receptor-like protein kinase FERONIA"/>
    <property type="match status" value="1"/>
</dbReference>
<feature type="binding site" evidence="12">
    <location>
        <position position="562"/>
    </location>
    <ligand>
        <name>ATP</name>
        <dbReference type="ChEBI" id="CHEBI:30616"/>
    </ligand>
</feature>
<evidence type="ECO:0000256" key="14">
    <source>
        <dbReference type="SAM" id="Phobius"/>
    </source>
</evidence>
<dbReference type="PROSITE" id="PS50011">
    <property type="entry name" value="PROTEIN_KINASE_DOM"/>
    <property type="match status" value="1"/>
</dbReference>
<dbReference type="Gene3D" id="2.60.120.430">
    <property type="entry name" value="Galactose-binding lectin"/>
    <property type="match status" value="2"/>
</dbReference>
<keyword evidence="5 15" id="KW-0732">Signal</keyword>
<dbReference type="SMART" id="SM00220">
    <property type="entry name" value="S_TKc"/>
    <property type="match status" value="1"/>
</dbReference>
<comment type="subcellular location">
    <subcellularLocation>
        <location evidence="1">Membrane</location>
        <topology evidence="1">Single-pass type I membrane protein</topology>
    </subcellularLocation>
</comment>
<dbReference type="PANTHER" id="PTHR34590">
    <property type="entry name" value="OS03G0124300 PROTEIN-RELATED"/>
    <property type="match status" value="1"/>
</dbReference>
<dbReference type="InterPro" id="IPR011009">
    <property type="entry name" value="Kinase-like_dom_sf"/>
</dbReference>
<evidence type="ECO:0000256" key="2">
    <source>
        <dbReference type="ARBA" id="ARBA00022527"/>
    </source>
</evidence>
<feature type="signal peptide" evidence="15">
    <location>
        <begin position="1"/>
        <end position="35"/>
    </location>
</feature>
<evidence type="ECO:0000256" key="4">
    <source>
        <dbReference type="ARBA" id="ARBA00022692"/>
    </source>
</evidence>
<dbReference type="PROSITE" id="PS00107">
    <property type="entry name" value="PROTEIN_KINASE_ATP"/>
    <property type="match status" value="1"/>
</dbReference>
<keyword evidence="3" id="KW-0808">Transferase</keyword>
<evidence type="ECO:0000256" key="7">
    <source>
        <dbReference type="ARBA" id="ARBA00022777"/>
    </source>
</evidence>
<evidence type="ECO:0000256" key="12">
    <source>
        <dbReference type="PROSITE-ProRule" id="PRU10141"/>
    </source>
</evidence>
<evidence type="ECO:0000313" key="17">
    <source>
        <dbReference type="EMBL" id="SPC87506.1"/>
    </source>
</evidence>
<sequence length="896" mass="101174">MISCSAPMRNLSMLTPMVSVFCLFILLYHITTVSSTNPRYIAVDNIKLNCGNDRNLIGSDGRKWAADNFKFFPQEEDNLKSSISEPTEGGTVMKAPYTTARVSYSQFTYVFPVTLGPKFVRLFFHPASYSHFERSTDFFTVKAGAFTLLRNFNASINLVDYKTELVKEFCINVEENQKLNLTFIPLSTSSGNFYAFINGIEIISMPEDLYYSPSEKLPVYVGQSPPQFYINYIMALEMVFRLNVGGGLIQPLEDTGLFRLWSPDPGYFMGGGVLPHNTSLIPIFSKIPNYTAPDELYRSARSMGPTKIKNLQWNLTWRLPVDLGFNYLLRLHFCEIGGEISVIGERRFIIYIDYQLAEPYADVISWTDYDNTPIYKDYVVMIQNKGVDVDKKHTLSIDLHPGTDGTSNDAILNGVEVFKLSNKDRNLAGPEMVPFLPALTTNESKTKKTIIIAIVSGAGFIVVFTSVCCMVLWKLRKSKRYGSYHLLSKWWCWRDPYKGKSTRTKASSLPEERCRHFSLDEIKTATNNFHNELIIGRGGFGNVYKGVIDKGLIDDGMTVAIKRLNHEKSNQGVKEFKTEIEMLSQLRHVHLVSLIGYCNDEGEMILIYDYMTNGTLSDHIYDNEEDHLTWKQRLEICIGAARGLHYLHTSDKNPIIHRDVKTTNILLDENWVSKVSDFGLSKMGLDQTAVSTAVKGTWGYLDPDYARRQLVTEKSDVYSFGVVLFEVLCARKALNPKLEQEQWHLANWARKCIEKGTINQIIDPYLKGKIAPECFKVYVEVAESCVRDQGIQRPTMNDVMEKLEFALELQKNADATQDKVNPNGEITYQGVLSFHVAEPATGASPARQINFGHMLESDSGIGQTTINSGFTNPSLESNSVSGTSRDLFTDNSVTKT</sequence>
<keyword evidence="8 12" id="KW-0067">ATP-binding</keyword>
<dbReference type="SUPFAM" id="SSF56112">
    <property type="entry name" value="Protein kinase-like (PK-like)"/>
    <property type="match status" value="1"/>
</dbReference>
<dbReference type="Gene3D" id="1.10.510.10">
    <property type="entry name" value="Transferase(Phosphotransferase) domain 1"/>
    <property type="match status" value="1"/>
</dbReference>
<evidence type="ECO:0000256" key="8">
    <source>
        <dbReference type="ARBA" id="ARBA00022840"/>
    </source>
</evidence>
<evidence type="ECO:0000256" key="9">
    <source>
        <dbReference type="ARBA" id="ARBA00022989"/>
    </source>
</evidence>
<gene>
    <name evidence="17" type="ORF">FSB_LOCUS15388</name>
</gene>
<protein>
    <recommendedName>
        <fullName evidence="16">Protein kinase domain-containing protein</fullName>
    </recommendedName>
</protein>
<name>A0A2N9F9B6_FAGSY</name>
<dbReference type="FunFam" id="1.10.510.10:FF:000252">
    <property type="entry name" value="Receptor-like protein kinase FERONIA"/>
    <property type="match status" value="1"/>
</dbReference>
<evidence type="ECO:0000256" key="13">
    <source>
        <dbReference type="SAM" id="MobiDB-lite"/>
    </source>
</evidence>
<dbReference type="InterPro" id="IPR017441">
    <property type="entry name" value="Protein_kinase_ATP_BS"/>
</dbReference>
<evidence type="ECO:0000256" key="15">
    <source>
        <dbReference type="SAM" id="SignalP"/>
    </source>
</evidence>
<evidence type="ECO:0000259" key="16">
    <source>
        <dbReference type="PROSITE" id="PS50011"/>
    </source>
</evidence>
<proteinExistence type="predicted"/>
<keyword evidence="10 14" id="KW-0472">Membrane</keyword>
<dbReference type="EMBL" id="OIVN01000925">
    <property type="protein sequence ID" value="SPC87506.1"/>
    <property type="molecule type" value="Genomic_DNA"/>
</dbReference>
<keyword evidence="9 14" id="KW-1133">Transmembrane helix</keyword>
<keyword evidence="6 12" id="KW-0547">Nucleotide-binding</keyword>
<evidence type="ECO:0000256" key="3">
    <source>
        <dbReference type="ARBA" id="ARBA00022679"/>
    </source>
</evidence>
<dbReference type="AlphaFoldDB" id="A0A2N9F9B6"/>
<dbReference type="GO" id="GO:0010038">
    <property type="term" value="P:response to metal ion"/>
    <property type="evidence" value="ECO:0007669"/>
    <property type="project" value="UniProtKB-ARBA"/>
</dbReference>
<dbReference type="InterPro" id="IPR008271">
    <property type="entry name" value="Ser/Thr_kinase_AS"/>
</dbReference>
<feature type="region of interest" description="Disordered" evidence="13">
    <location>
        <begin position="867"/>
        <end position="896"/>
    </location>
</feature>
<dbReference type="PANTHER" id="PTHR34590:SF15">
    <property type="entry name" value="PROTEIN KINASE DOMAIN-CONTAINING PROTEIN"/>
    <property type="match status" value="1"/>
</dbReference>
<dbReference type="Pfam" id="PF12819">
    <property type="entry name" value="Malectin_like"/>
    <property type="match status" value="1"/>
</dbReference>
<dbReference type="PROSITE" id="PS00108">
    <property type="entry name" value="PROTEIN_KINASE_ST"/>
    <property type="match status" value="1"/>
</dbReference>
<evidence type="ECO:0000256" key="11">
    <source>
        <dbReference type="ARBA" id="ARBA00023180"/>
    </source>
</evidence>
<dbReference type="InterPro" id="IPR024788">
    <property type="entry name" value="Malectin-like_Carb-bd_dom"/>
</dbReference>
<evidence type="ECO:0000256" key="1">
    <source>
        <dbReference type="ARBA" id="ARBA00004479"/>
    </source>
</evidence>
<reference evidence="17" key="1">
    <citation type="submission" date="2018-02" db="EMBL/GenBank/DDBJ databases">
        <authorList>
            <person name="Cohen D.B."/>
            <person name="Kent A.D."/>
        </authorList>
    </citation>
    <scope>NUCLEOTIDE SEQUENCE</scope>
</reference>
<feature type="chain" id="PRO_5014718324" description="Protein kinase domain-containing protein" evidence="15">
    <location>
        <begin position="36"/>
        <end position="896"/>
    </location>
</feature>
<keyword evidence="2" id="KW-0723">Serine/threonine-protein kinase</keyword>
<dbReference type="GO" id="GO:0016020">
    <property type="term" value="C:membrane"/>
    <property type="evidence" value="ECO:0007669"/>
    <property type="project" value="UniProtKB-SubCell"/>
</dbReference>
<evidence type="ECO:0000256" key="6">
    <source>
        <dbReference type="ARBA" id="ARBA00022741"/>
    </source>
</evidence>
<organism evidence="17">
    <name type="scientific">Fagus sylvatica</name>
    <name type="common">Beechnut</name>
    <dbReference type="NCBI Taxonomy" id="28930"/>
    <lineage>
        <taxon>Eukaryota</taxon>
        <taxon>Viridiplantae</taxon>
        <taxon>Streptophyta</taxon>
        <taxon>Embryophyta</taxon>
        <taxon>Tracheophyta</taxon>
        <taxon>Spermatophyta</taxon>
        <taxon>Magnoliopsida</taxon>
        <taxon>eudicotyledons</taxon>
        <taxon>Gunneridae</taxon>
        <taxon>Pentapetalae</taxon>
        <taxon>rosids</taxon>
        <taxon>fabids</taxon>
        <taxon>Fagales</taxon>
        <taxon>Fagaceae</taxon>
        <taxon>Fagus</taxon>
    </lineage>
</organism>
<evidence type="ECO:0000256" key="5">
    <source>
        <dbReference type="ARBA" id="ARBA00022729"/>
    </source>
</evidence>
<dbReference type="InterPro" id="IPR000719">
    <property type="entry name" value="Prot_kinase_dom"/>
</dbReference>
<dbReference type="FunFam" id="2.60.120.430:FF:000007">
    <property type="entry name" value="FERONIA receptor-like kinase"/>
    <property type="match status" value="1"/>
</dbReference>
<dbReference type="InterPro" id="IPR001245">
    <property type="entry name" value="Ser-Thr/Tyr_kinase_cat_dom"/>
</dbReference>
<dbReference type="Pfam" id="PF07714">
    <property type="entry name" value="PK_Tyr_Ser-Thr"/>
    <property type="match status" value="1"/>
</dbReference>
<dbReference type="GO" id="GO:0004674">
    <property type="term" value="F:protein serine/threonine kinase activity"/>
    <property type="evidence" value="ECO:0007669"/>
    <property type="project" value="UniProtKB-KW"/>
</dbReference>
<keyword evidence="11" id="KW-0325">Glycoprotein</keyword>
<dbReference type="GO" id="GO:0004714">
    <property type="term" value="F:transmembrane receptor protein tyrosine kinase activity"/>
    <property type="evidence" value="ECO:0007669"/>
    <property type="project" value="InterPro"/>
</dbReference>
<feature type="transmembrane region" description="Helical" evidence="14">
    <location>
        <begin position="450"/>
        <end position="473"/>
    </location>
</feature>
<evidence type="ECO:0000256" key="10">
    <source>
        <dbReference type="ARBA" id="ARBA00023136"/>
    </source>
</evidence>
<dbReference type="Gene3D" id="3.30.200.20">
    <property type="entry name" value="Phosphorylase Kinase, domain 1"/>
    <property type="match status" value="1"/>
</dbReference>
<keyword evidence="7" id="KW-0418">Kinase</keyword>
<dbReference type="CDD" id="cd14066">
    <property type="entry name" value="STKc_IRAK"/>
    <property type="match status" value="1"/>
</dbReference>
<feature type="domain" description="Protein kinase" evidence="16">
    <location>
        <begin position="529"/>
        <end position="806"/>
    </location>
</feature>
<dbReference type="GO" id="GO:0005524">
    <property type="term" value="F:ATP binding"/>
    <property type="evidence" value="ECO:0007669"/>
    <property type="project" value="UniProtKB-UniRule"/>
</dbReference>